<dbReference type="Proteomes" id="UP000198968">
    <property type="component" value="Unassembled WGS sequence"/>
</dbReference>
<dbReference type="EMBL" id="FOVG01000001">
    <property type="protein sequence ID" value="SFN18140.1"/>
    <property type="molecule type" value="Genomic_DNA"/>
</dbReference>
<reference evidence="2" key="1">
    <citation type="submission" date="2016-10" db="EMBL/GenBank/DDBJ databases">
        <authorList>
            <person name="Varghese N."/>
            <person name="Submissions S."/>
        </authorList>
    </citation>
    <scope>NUCLEOTIDE SEQUENCE [LARGE SCALE GENOMIC DNA]</scope>
    <source>
        <strain evidence="2">OV426</strain>
    </source>
</reference>
<evidence type="ECO:0000313" key="1">
    <source>
        <dbReference type="EMBL" id="SFN18140.1"/>
    </source>
</evidence>
<organism evidence="1 2">
    <name type="scientific">Candidatus Pantoea varia</name>
    <dbReference type="NCBI Taxonomy" id="1881036"/>
    <lineage>
        <taxon>Bacteria</taxon>
        <taxon>Pseudomonadati</taxon>
        <taxon>Pseudomonadota</taxon>
        <taxon>Gammaproteobacteria</taxon>
        <taxon>Enterobacterales</taxon>
        <taxon>Erwiniaceae</taxon>
        <taxon>Pantoea</taxon>
    </lineage>
</organism>
<accession>A0A1I4WYE7</accession>
<keyword evidence="2" id="KW-1185">Reference proteome</keyword>
<dbReference type="AlphaFoldDB" id="A0A1I4WYE7"/>
<evidence type="ECO:0000313" key="2">
    <source>
        <dbReference type="Proteomes" id="UP000198968"/>
    </source>
</evidence>
<protein>
    <recommendedName>
        <fullName evidence="3">RES domain-containing protein</fullName>
    </recommendedName>
</protein>
<gene>
    <name evidence="1" type="ORF">SAMN05428971_0392</name>
</gene>
<proteinExistence type="predicted"/>
<sequence length="159" mass="18878">MKKNQIQTLKDFTIYFEKKPIIELKKGTILYRLNWHEIDKKTIGNWYAYNSDAALEYKYFGAANRENKNILPHLIEGELKQNVILREISENHLEVFDRIYNAQFSHFQLARDLQSIHDSMSPHFEGFIRKKNNPATNEVFLSFPDEIIKTINITLLQNF</sequence>
<evidence type="ECO:0008006" key="3">
    <source>
        <dbReference type="Google" id="ProtNLM"/>
    </source>
</evidence>
<dbReference type="RefSeq" id="WP_090959333.1">
    <property type="nucleotide sequence ID" value="NZ_FOVG01000001.1"/>
</dbReference>
<name>A0A1I4WYE7_9GAMM</name>